<keyword evidence="1" id="KW-0812">Transmembrane</keyword>
<dbReference type="EMBL" id="CACTIH010007324">
    <property type="protein sequence ID" value="CAA3009711.1"/>
    <property type="molecule type" value="Genomic_DNA"/>
</dbReference>
<evidence type="ECO:0000313" key="2">
    <source>
        <dbReference type="EMBL" id="CAA3009711.1"/>
    </source>
</evidence>
<evidence type="ECO:0000256" key="1">
    <source>
        <dbReference type="SAM" id="Phobius"/>
    </source>
</evidence>
<dbReference type="Gramene" id="OE9A077295T1">
    <property type="protein sequence ID" value="OE9A077295C1"/>
    <property type="gene ID" value="OE9A077295"/>
</dbReference>
<evidence type="ECO:0000313" key="3">
    <source>
        <dbReference type="Proteomes" id="UP000594638"/>
    </source>
</evidence>
<proteinExistence type="predicted"/>
<feature type="transmembrane region" description="Helical" evidence="1">
    <location>
        <begin position="6"/>
        <end position="25"/>
    </location>
</feature>
<dbReference type="Proteomes" id="UP000594638">
    <property type="component" value="Unassembled WGS sequence"/>
</dbReference>
<organism evidence="2 3">
    <name type="scientific">Olea europaea subsp. europaea</name>
    <dbReference type="NCBI Taxonomy" id="158383"/>
    <lineage>
        <taxon>Eukaryota</taxon>
        <taxon>Viridiplantae</taxon>
        <taxon>Streptophyta</taxon>
        <taxon>Embryophyta</taxon>
        <taxon>Tracheophyta</taxon>
        <taxon>Spermatophyta</taxon>
        <taxon>Magnoliopsida</taxon>
        <taxon>eudicotyledons</taxon>
        <taxon>Gunneridae</taxon>
        <taxon>Pentapetalae</taxon>
        <taxon>asterids</taxon>
        <taxon>lamiids</taxon>
        <taxon>Lamiales</taxon>
        <taxon>Oleaceae</taxon>
        <taxon>Oleeae</taxon>
        <taxon>Olea</taxon>
    </lineage>
</organism>
<keyword evidence="3" id="KW-1185">Reference proteome</keyword>
<keyword evidence="1" id="KW-1133">Transmembrane helix</keyword>
<protein>
    <submittedName>
        <fullName evidence="2">Uncharacterized protein</fullName>
    </submittedName>
</protein>
<keyword evidence="1" id="KW-0472">Membrane</keyword>
<comment type="caution">
    <text evidence="2">The sequence shown here is derived from an EMBL/GenBank/DDBJ whole genome shotgun (WGS) entry which is preliminary data.</text>
</comment>
<dbReference type="AlphaFoldDB" id="A0A8S0TUT3"/>
<gene>
    <name evidence="2" type="ORF">OLEA9_A077295</name>
</gene>
<sequence>MEIEEMVVVVYCGWCGGGVLWVWWFGGVTGTVVARDGGAHVVEVMVVLEAVVPNYCCVVIDVDGGCGDSDEWAVCDQQLGVCNQLFRHL</sequence>
<name>A0A8S0TUT3_OLEEU</name>
<accession>A0A8S0TUT3</accession>
<reference evidence="2 3" key="1">
    <citation type="submission" date="2019-12" db="EMBL/GenBank/DDBJ databases">
        <authorList>
            <person name="Alioto T."/>
            <person name="Alioto T."/>
            <person name="Gomez Garrido J."/>
        </authorList>
    </citation>
    <scope>NUCLEOTIDE SEQUENCE [LARGE SCALE GENOMIC DNA]</scope>
</reference>